<dbReference type="PRINTS" id="PR00035">
    <property type="entry name" value="HTHGNTR"/>
</dbReference>
<dbReference type="SMART" id="SM00345">
    <property type="entry name" value="HTH_GNTR"/>
    <property type="match status" value="1"/>
</dbReference>
<evidence type="ECO:0000256" key="3">
    <source>
        <dbReference type="ARBA" id="ARBA00023163"/>
    </source>
</evidence>
<keyword evidence="6" id="KW-1185">Reference proteome</keyword>
<dbReference type="AlphaFoldDB" id="A0A931AEM4"/>
<dbReference type="PANTHER" id="PTHR44846">
    <property type="entry name" value="MANNOSYL-D-GLYCERATE TRANSPORT/METABOLISM SYSTEM REPRESSOR MNGR-RELATED"/>
    <property type="match status" value="1"/>
</dbReference>
<keyword evidence="2" id="KW-0238">DNA-binding</keyword>
<dbReference type="PROSITE" id="PS50949">
    <property type="entry name" value="HTH_GNTR"/>
    <property type="match status" value="1"/>
</dbReference>
<evidence type="ECO:0000256" key="2">
    <source>
        <dbReference type="ARBA" id="ARBA00023125"/>
    </source>
</evidence>
<dbReference type="InterPro" id="IPR036388">
    <property type="entry name" value="WH-like_DNA-bd_sf"/>
</dbReference>
<evidence type="ECO:0000313" key="5">
    <source>
        <dbReference type="EMBL" id="MBF8188680.1"/>
    </source>
</evidence>
<sequence>MEIRPNAYAWRQVPDEIERRIEAGQHQPGMPIPAERRMAEELGVSIKTVRRAVGELRDEGVLETLPQKGTFVVDHQGG</sequence>
<dbReference type="PANTHER" id="PTHR44846:SF1">
    <property type="entry name" value="MANNOSYL-D-GLYCERATE TRANSPORT_METABOLISM SYSTEM REPRESSOR MNGR-RELATED"/>
    <property type="match status" value="1"/>
</dbReference>
<dbReference type="Gene3D" id="1.10.10.10">
    <property type="entry name" value="Winged helix-like DNA-binding domain superfamily/Winged helix DNA-binding domain"/>
    <property type="match status" value="1"/>
</dbReference>
<dbReference type="RefSeq" id="WP_195897630.1">
    <property type="nucleotide sequence ID" value="NZ_JADOGI010000072.1"/>
</dbReference>
<comment type="caution">
    <text evidence="5">The sequence shown here is derived from an EMBL/GenBank/DDBJ whole genome shotgun (WGS) entry which is preliminary data.</text>
</comment>
<dbReference type="Proteomes" id="UP000605361">
    <property type="component" value="Unassembled WGS sequence"/>
</dbReference>
<dbReference type="InterPro" id="IPR000524">
    <property type="entry name" value="Tscrpt_reg_HTH_GntR"/>
</dbReference>
<dbReference type="SUPFAM" id="SSF46785">
    <property type="entry name" value="Winged helix' DNA-binding domain"/>
    <property type="match status" value="1"/>
</dbReference>
<dbReference type="GO" id="GO:0003700">
    <property type="term" value="F:DNA-binding transcription factor activity"/>
    <property type="evidence" value="ECO:0007669"/>
    <property type="project" value="InterPro"/>
</dbReference>
<proteinExistence type="predicted"/>
<keyword evidence="3" id="KW-0804">Transcription</keyword>
<dbReference type="InterPro" id="IPR050679">
    <property type="entry name" value="Bact_HTH_transcr_reg"/>
</dbReference>
<dbReference type="InterPro" id="IPR036390">
    <property type="entry name" value="WH_DNA-bd_sf"/>
</dbReference>
<protein>
    <submittedName>
        <fullName evidence="5">Winged helix-turn-helix transcriptional regulator</fullName>
    </submittedName>
</protein>
<dbReference type="GO" id="GO:0003677">
    <property type="term" value="F:DNA binding"/>
    <property type="evidence" value="ECO:0007669"/>
    <property type="project" value="UniProtKB-KW"/>
</dbReference>
<name>A0A931AEM4_9ACTN</name>
<evidence type="ECO:0000256" key="1">
    <source>
        <dbReference type="ARBA" id="ARBA00023015"/>
    </source>
</evidence>
<dbReference type="GO" id="GO:0045892">
    <property type="term" value="P:negative regulation of DNA-templated transcription"/>
    <property type="evidence" value="ECO:0007669"/>
    <property type="project" value="TreeGrafter"/>
</dbReference>
<dbReference type="CDD" id="cd07377">
    <property type="entry name" value="WHTH_GntR"/>
    <property type="match status" value="1"/>
</dbReference>
<dbReference type="EMBL" id="JADOGI010000072">
    <property type="protein sequence ID" value="MBF8188680.1"/>
    <property type="molecule type" value="Genomic_DNA"/>
</dbReference>
<feature type="domain" description="HTH gntR-type" evidence="4">
    <location>
        <begin position="7"/>
        <end position="75"/>
    </location>
</feature>
<dbReference type="Pfam" id="PF00392">
    <property type="entry name" value="GntR"/>
    <property type="match status" value="1"/>
</dbReference>
<gene>
    <name evidence="5" type="ORF">ITP53_23705</name>
</gene>
<reference evidence="5" key="1">
    <citation type="submission" date="2020-11" db="EMBL/GenBank/DDBJ databases">
        <title>Whole-genome analyses of Nonomuraea sp. K274.</title>
        <authorList>
            <person name="Veyisoglu A."/>
        </authorList>
    </citation>
    <scope>NUCLEOTIDE SEQUENCE</scope>
    <source>
        <strain evidence="5">K274</strain>
    </source>
</reference>
<organism evidence="5 6">
    <name type="scientific">Nonomuraea cypriaca</name>
    <dbReference type="NCBI Taxonomy" id="1187855"/>
    <lineage>
        <taxon>Bacteria</taxon>
        <taxon>Bacillati</taxon>
        <taxon>Actinomycetota</taxon>
        <taxon>Actinomycetes</taxon>
        <taxon>Streptosporangiales</taxon>
        <taxon>Streptosporangiaceae</taxon>
        <taxon>Nonomuraea</taxon>
    </lineage>
</organism>
<accession>A0A931AEM4</accession>
<evidence type="ECO:0000313" key="6">
    <source>
        <dbReference type="Proteomes" id="UP000605361"/>
    </source>
</evidence>
<keyword evidence="1" id="KW-0805">Transcription regulation</keyword>
<evidence type="ECO:0000259" key="4">
    <source>
        <dbReference type="PROSITE" id="PS50949"/>
    </source>
</evidence>